<dbReference type="AlphaFoldDB" id="A0A9N9DR50"/>
<keyword evidence="2" id="KW-1185">Reference proteome</keyword>
<reference evidence="1" key="1">
    <citation type="submission" date="2021-06" db="EMBL/GenBank/DDBJ databases">
        <authorList>
            <person name="Kallberg Y."/>
            <person name="Tangrot J."/>
            <person name="Rosling A."/>
        </authorList>
    </citation>
    <scope>NUCLEOTIDE SEQUENCE</scope>
    <source>
        <strain evidence="1">FL130A</strain>
    </source>
</reference>
<accession>A0A9N9DR50</accession>
<organism evidence="1 2">
    <name type="scientific">Ambispora leptoticha</name>
    <dbReference type="NCBI Taxonomy" id="144679"/>
    <lineage>
        <taxon>Eukaryota</taxon>
        <taxon>Fungi</taxon>
        <taxon>Fungi incertae sedis</taxon>
        <taxon>Mucoromycota</taxon>
        <taxon>Glomeromycotina</taxon>
        <taxon>Glomeromycetes</taxon>
        <taxon>Archaeosporales</taxon>
        <taxon>Ambisporaceae</taxon>
        <taxon>Ambispora</taxon>
    </lineage>
</organism>
<proteinExistence type="predicted"/>
<comment type="caution">
    <text evidence="1">The sequence shown here is derived from an EMBL/GenBank/DDBJ whole genome shotgun (WGS) entry which is preliminary data.</text>
</comment>
<gene>
    <name evidence="1" type="ORF">ALEPTO_LOCUS9914</name>
</gene>
<dbReference type="EMBL" id="CAJVPS010009150">
    <property type="protein sequence ID" value="CAG8647808.1"/>
    <property type="molecule type" value="Genomic_DNA"/>
</dbReference>
<dbReference type="Proteomes" id="UP000789508">
    <property type="component" value="Unassembled WGS sequence"/>
</dbReference>
<sequence>MLSTEYSDNIARFKIVSDNSEPHILKSSIEIERQRCEIHNKFINLLRSNSENGDSKDKKGENTDIMVGKKLEECLNTETIERIQASFEKLLRISFLRGDSWKKIIPEKMYHLVHTDLTLLAKKNQLPKIL</sequence>
<name>A0A9N9DR50_9GLOM</name>
<evidence type="ECO:0000313" key="1">
    <source>
        <dbReference type="EMBL" id="CAG8647808.1"/>
    </source>
</evidence>
<protein>
    <submittedName>
        <fullName evidence="1">13413_t:CDS:1</fullName>
    </submittedName>
</protein>
<evidence type="ECO:0000313" key="2">
    <source>
        <dbReference type="Proteomes" id="UP000789508"/>
    </source>
</evidence>
<dbReference type="OrthoDB" id="2311705at2759"/>